<name>A0A6I1EUS0_9BURK</name>
<keyword evidence="1" id="KW-1133">Transmembrane helix</keyword>
<dbReference type="Proteomes" id="UP000469462">
    <property type="component" value="Unassembled WGS sequence"/>
</dbReference>
<keyword evidence="1" id="KW-0812">Transmembrane</keyword>
<feature type="transmembrane region" description="Helical" evidence="1">
    <location>
        <begin position="12"/>
        <end position="35"/>
    </location>
</feature>
<evidence type="ECO:0000313" key="3">
    <source>
        <dbReference type="EMBL" id="KAB7662788.1"/>
    </source>
</evidence>
<reference evidence="4 5" key="1">
    <citation type="submission" date="2019-10" db="EMBL/GenBank/DDBJ databases">
        <title>Genome diversity of Sutterella seckii.</title>
        <authorList>
            <person name="Chaplin A.V."/>
            <person name="Sokolova S.R."/>
            <person name="Mosin K.A."/>
            <person name="Ivanova E.L."/>
            <person name="Kochetkova T.O."/>
            <person name="Goltsov A.Y."/>
            <person name="Trofimov D.Y."/>
            <person name="Efimov B.A."/>
        </authorList>
    </citation>
    <scope>NUCLEOTIDE SEQUENCE [LARGE SCALE GENOMIC DNA]</scope>
    <source>
        <strain evidence="2 5">ASD3426</strain>
        <strain evidence="3 4">ASD393</strain>
    </source>
</reference>
<dbReference type="InterPro" id="IPR054636">
    <property type="entry name" value="CydP"/>
</dbReference>
<dbReference type="RefSeq" id="WP_139688364.1">
    <property type="nucleotide sequence ID" value="NZ_WEHW01000002.1"/>
</dbReference>
<dbReference type="EMBL" id="WEHX01000004">
    <property type="protein sequence ID" value="KAB7662788.1"/>
    <property type="molecule type" value="Genomic_DNA"/>
</dbReference>
<gene>
    <name evidence="3" type="ORF">GBM95_01555</name>
    <name evidence="2" type="ORF">GBM96_01290</name>
</gene>
<proteinExistence type="predicted"/>
<sequence length="64" mass="7260">MDNTTDRRRRPGLLAEIILVVAVKLFLIFCLWYLFFSPEHRTDVTPQKMGDALLGAPAATSEPR</sequence>
<dbReference type="EMBL" id="WEHW01000002">
    <property type="protein sequence ID" value="KAB7652585.1"/>
    <property type="molecule type" value="Genomic_DNA"/>
</dbReference>
<evidence type="ECO:0000256" key="1">
    <source>
        <dbReference type="SAM" id="Phobius"/>
    </source>
</evidence>
<evidence type="ECO:0000313" key="5">
    <source>
        <dbReference type="Proteomes" id="UP000469462"/>
    </source>
</evidence>
<keyword evidence="1" id="KW-0472">Membrane</keyword>
<evidence type="ECO:0000313" key="2">
    <source>
        <dbReference type="EMBL" id="KAB7652585.1"/>
    </source>
</evidence>
<dbReference type="NCBIfam" id="NF045611">
    <property type="entry name" value="small_CydP"/>
    <property type="match status" value="1"/>
</dbReference>
<dbReference type="OrthoDB" id="9155110at2"/>
<organism evidence="3 4">
    <name type="scientific">Sutterella seckii</name>
    <dbReference type="NCBI Taxonomy" id="1944635"/>
    <lineage>
        <taxon>Bacteria</taxon>
        <taxon>Pseudomonadati</taxon>
        <taxon>Pseudomonadota</taxon>
        <taxon>Betaproteobacteria</taxon>
        <taxon>Burkholderiales</taxon>
        <taxon>Sutterellaceae</taxon>
        <taxon>Sutterella</taxon>
    </lineage>
</organism>
<accession>A0A6I1EUS0</accession>
<protein>
    <submittedName>
        <fullName evidence="3">Uncharacterized protein</fullName>
    </submittedName>
</protein>
<keyword evidence="5" id="KW-1185">Reference proteome</keyword>
<dbReference type="AlphaFoldDB" id="A0A6I1EUS0"/>
<comment type="caution">
    <text evidence="3">The sequence shown here is derived from an EMBL/GenBank/DDBJ whole genome shotgun (WGS) entry which is preliminary data.</text>
</comment>
<evidence type="ECO:0000313" key="4">
    <source>
        <dbReference type="Proteomes" id="UP000430564"/>
    </source>
</evidence>
<dbReference type="Proteomes" id="UP000430564">
    <property type="component" value="Unassembled WGS sequence"/>
</dbReference>